<protein>
    <submittedName>
        <fullName evidence="2">SDR family oxidoreductase</fullName>
    </submittedName>
</protein>
<dbReference type="InterPro" id="IPR050259">
    <property type="entry name" value="SDR"/>
</dbReference>
<evidence type="ECO:0000313" key="2">
    <source>
        <dbReference type="EMBL" id="MBM6618376.1"/>
    </source>
</evidence>
<dbReference type="PANTHER" id="PTHR42879">
    <property type="entry name" value="3-OXOACYL-(ACYL-CARRIER-PROTEIN) REDUCTASE"/>
    <property type="match status" value="1"/>
</dbReference>
<evidence type="ECO:0000256" key="1">
    <source>
        <dbReference type="ARBA" id="ARBA00006484"/>
    </source>
</evidence>
<dbReference type="SUPFAM" id="SSF51735">
    <property type="entry name" value="NAD(P)-binding Rossmann-fold domains"/>
    <property type="match status" value="1"/>
</dbReference>
<dbReference type="RefSeq" id="WP_204203732.1">
    <property type="nucleotide sequence ID" value="NZ_JAFELM010000031.1"/>
</dbReference>
<keyword evidence="3" id="KW-1185">Reference proteome</keyword>
<dbReference type="PRINTS" id="PR00081">
    <property type="entry name" value="GDHRDH"/>
</dbReference>
<dbReference type="NCBIfam" id="NF047420">
    <property type="entry name" value="EF_P_mod_YmfI"/>
    <property type="match status" value="1"/>
</dbReference>
<sequence length="240" mass="26155">MNSKTALLTGASGGIGKAIAFQLLNQGYKLYLHYHRNIKHLEEIANEFGNERITLVGADLSKPDGVQKLLSQIHDPIDDVILNSGNSYYGLMTDMTEGEVIEMVQLHCTSPFLLTQSLLPSMVKMKAGNIVLITSIWGEVGASCEVLYSMLKGGQNTFVKALAKEVAPSNIRVNGIAPGAINTNMLQHLGEEDKMLLEQDIPMGRMGYPNEVANVVTFLLSDQASYINGHIVSVNGAWYT</sequence>
<dbReference type="InterPro" id="IPR002347">
    <property type="entry name" value="SDR_fam"/>
</dbReference>
<dbReference type="Pfam" id="PF13561">
    <property type="entry name" value="adh_short_C2"/>
    <property type="match status" value="1"/>
</dbReference>
<dbReference type="CDD" id="cd05233">
    <property type="entry name" value="SDR_c"/>
    <property type="match status" value="1"/>
</dbReference>
<comment type="similarity">
    <text evidence="1">Belongs to the short-chain dehydrogenases/reductases (SDR) family.</text>
</comment>
<comment type="caution">
    <text evidence="2">The sequence shown here is derived from an EMBL/GenBank/DDBJ whole genome shotgun (WGS) entry which is preliminary data.</text>
</comment>
<dbReference type="Proteomes" id="UP001518925">
    <property type="component" value="Unassembled WGS sequence"/>
</dbReference>
<name>A0ABS2DJ12_9BACI</name>
<proteinExistence type="inferred from homology"/>
<evidence type="ECO:0000313" key="3">
    <source>
        <dbReference type="Proteomes" id="UP001518925"/>
    </source>
</evidence>
<accession>A0ABS2DJ12</accession>
<reference evidence="2 3" key="1">
    <citation type="submission" date="2021-02" db="EMBL/GenBank/DDBJ databases">
        <title>Bacillus sp. RD4P76, an endophyte from a halophyte.</title>
        <authorList>
            <person name="Sun J.-Q."/>
        </authorList>
    </citation>
    <scope>NUCLEOTIDE SEQUENCE [LARGE SCALE GENOMIC DNA]</scope>
    <source>
        <strain evidence="2 3">RD4P76</strain>
    </source>
</reference>
<dbReference type="EMBL" id="JAFELM010000031">
    <property type="protein sequence ID" value="MBM6618376.1"/>
    <property type="molecule type" value="Genomic_DNA"/>
</dbReference>
<gene>
    <name evidence="2" type="ORF">JR050_11975</name>
</gene>
<dbReference type="InterPro" id="IPR036291">
    <property type="entry name" value="NAD(P)-bd_dom_sf"/>
</dbReference>
<dbReference type="PANTHER" id="PTHR42879:SF2">
    <property type="entry name" value="3-OXOACYL-[ACYL-CARRIER-PROTEIN] REDUCTASE FABG"/>
    <property type="match status" value="1"/>
</dbReference>
<dbReference type="Gene3D" id="3.40.50.720">
    <property type="entry name" value="NAD(P)-binding Rossmann-like Domain"/>
    <property type="match status" value="1"/>
</dbReference>
<organism evidence="2 3">
    <name type="scientific">Bacillus suaedaesalsae</name>
    <dbReference type="NCBI Taxonomy" id="2810349"/>
    <lineage>
        <taxon>Bacteria</taxon>
        <taxon>Bacillati</taxon>
        <taxon>Bacillota</taxon>
        <taxon>Bacilli</taxon>
        <taxon>Bacillales</taxon>
        <taxon>Bacillaceae</taxon>
        <taxon>Bacillus</taxon>
    </lineage>
</organism>